<feature type="transmembrane region" description="Helical" evidence="1">
    <location>
        <begin position="40"/>
        <end position="58"/>
    </location>
</feature>
<evidence type="ECO:0000313" key="2">
    <source>
        <dbReference type="EMBL" id="MFD0905504.1"/>
    </source>
</evidence>
<feature type="non-terminal residue" evidence="2">
    <location>
        <position position="103"/>
    </location>
</feature>
<dbReference type="Proteomes" id="UP001596972">
    <property type="component" value="Unassembled WGS sequence"/>
</dbReference>
<dbReference type="EMBL" id="JBHTJA010000140">
    <property type="protein sequence ID" value="MFD0905504.1"/>
    <property type="molecule type" value="Genomic_DNA"/>
</dbReference>
<evidence type="ECO:0000256" key="1">
    <source>
        <dbReference type="SAM" id="Phobius"/>
    </source>
</evidence>
<comment type="caution">
    <text evidence="2">The sequence shown here is derived from an EMBL/GenBank/DDBJ whole genome shotgun (WGS) entry which is preliminary data.</text>
</comment>
<proteinExistence type="predicted"/>
<feature type="transmembrane region" description="Helical" evidence="1">
    <location>
        <begin position="12"/>
        <end position="34"/>
    </location>
</feature>
<gene>
    <name evidence="2" type="ORF">ACFQ11_34375</name>
</gene>
<evidence type="ECO:0000313" key="3">
    <source>
        <dbReference type="Proteomes" id="UP001596972"/>
    </source>
</evidence>
<accession>A0ABW3F430</accession>
<evidence type="ECO:0008006" key="4">
    <source>
        <dbReference type="Google" id="ProtNLM"/>
    </source>
</evidence>
<sequence>MEQQTVRRAARWGLTPGTTAPISLGLAALAAVWFSDATRAGAVAGALLLAATVVLARVDARLARAGAATRRQVWRSALLRRTEEAIVYAGLAAEAAAAPAGPL</sequence>
<reference evidence="3" key="1">
    <citation type="journal article" date="2019" name="Int. J. Syst. Evol. Microbiol.">
        <title>The Global Catalogue of Microorganisms (GCM) 10K type strain sequencing project: providing services to taxonomists for standard genome sequencing and annotation.</title>
        <authorList>
            <consortium name="The Broad Institute Genomics Platform"/>
            <consortium name="The Broad Institute Genome Sequencing Center for Infectious Disease"/>
            <person name="Wu L."/>
            <person name="Ma J."/>
        </authorList>
    </citation>
    <scope>NUCLEOTIDE SEQUENCE [LARGE SCALE GENOMIC DNA]</scope>
    <source>
        <strain evidence="3">JCM 31202</strain>
    </source>
</reference>
<name>A0ABW3F430_9ACTN</name>
<keyword evidence="1" id="KW-0812">Transmembrane</keyword>
<keyword evidence="1" id="KW-0472">Membrane</keyword>
<keyword evidence="1" id="KW-1133">Transmembrane helix</keyword>
<keyword evidence="3" id="KW-1185">Reference proteome</keyword>
<protein>
    <recommendedName>
        <fullName evidence="4">ABC transporter ATP-binding protein</fullName>
    </recommendedName>
</protein>
<organism evidence="2 3">
    <name type="scientific">Actinomadura sediminis</name>
    <dbReference type="NCBI Taxonomy" id="1038904"/>
    <lineage>
        <taxon>Bacteria</taxon>
        <taxon>Bacillati</taxon>
        <taxon>Actinomycetota</taxon>
        <taxon>Actinomycetes</taxon>
        <taxon>Streptosporangiales</taxon>
        <taxon>Thermomonosporaceae</taxon>
        <taxon>Actinomadura</taxon>
    </lineage>
</organism>